<keyword evidence="5 8" id="KW-0812">Transmembrane</keyword>
<dbReference type="Gene3D" id="1.20.81.30">
    <property type="entry name" value="Type II secretion system (T2SS), domain F"/>
    <property type="match status" value="2"/>
</dbReference>
<keyword evidence="11" id="KW-1185">Reference proteome</keyword>
<dbReference type="FunFam" id="1.20.81.30:FF:000001">
    <property type="entry name" value="Type II secretion system protein F"/>
    <property type="match status" value="2"/>
</dbReference>
<keyword evidence="7 8" id="KW-0472">Membrane</keyword>
<feature type="domain" description="Type II secretion system protein GspF" evidence="9">
    <location>
        <begin position="293"/>
        <end position="413"/>
    </location>
</feature>
<dbReference type="RefSeq" id="WP_007418780.1">
    <property type="nucleotide sequence ID" value="NZ_ABOX02000081.1"/>
</dbReference>
<keyword evidence="3" id="KW-1003">Cell membrane</keyword>
<comment type="similarity">
    <text evidence="2">Belongs to the GSP F family.</text>
</comment>
<evidence type="ECO:0000256" key="5">
    <source>
        <dbReference type="ARBA" id="ARBA00022692"/>
    </source>
</evidence>
<feature type="transmembrane region" description="Helical" evidence="8">
    <location>
        <begin position="232"/>
        <end position="258"/>
    </location>
</feature>
<evidence type="ECO:0000256" key="4">
    <source>
        <dbReference type="ARBA" id="ARBA00022519"/>
    </source>
</evidence>
<dbReference type="InterPro" id="IPR042094">
    <property type="entry name" value="T2SS_GspF_sf"/>
</dbReference>
<dbReference type="InterPro" id="IPR018076">
    <property type="entry name" value="T2SS_GspF_dom"/>
</dbReference>
<sequence length="425" mass="46986">MAQFAYKARRRTGETVQGVLDVADRAAALVQIERLGLFPIMVDASKTATKAAAAAERGGEKRDFKASLPPFMRELLERKRKPKLQELGTFTQQLANLLQSGMPLTVALNSMTHLESKGISSEVSKQLKQDVMEGKGLSDAMAKQPLIFSDLYVNMVRAGEQSGALTEVLKRLSDHYERFSQVQSKFTSALIYPAFVITVGSIIMFLFMTKMLPTFMKIFEGMNIELPLPTRILIGLSHLFSGYWWLMILTVVAVIVIFKRFQSTDGGKRTIDGWKINAPVVGKVMRLNLYGQFAQTLATLLENGVPVLTALTITEQTMPNRIIREAIARTREEVTDGKTLAQPLAKSKVFPQLMIDLLKIGEETGNVPGALRNVATTYENELNIGIKTMMSLIEPVMIVVMALGVAFLLLSVLSAMFAMTSSIAR</sequence>
<gene>
    <name evidence="10" type="ORF">Cflav_PD0204</name>
</gene>
<evidence type="ECO:0000256" key="3">
    <source>
        <dbReference type="ARBA" id="ARBA00022475"/>
    </source>
</evidence>
<evidence type="ECO:0000313" key="11">
    <source>
        <dbReference type="Proteomes" id="UP000003688"/>
    </source>
</evidence>
<evidence type="ECO:0000256" key="1">
    <source>
        <dbReference type="ARBA" id="ARBA00004429"/>
    </source>
</evidence>
<dbReference type="EMBL" id="ABOX02000081">
    <property type="protein sequence ID" value="EEF57197.1"/>
    <property type="molecule type" value="Genomic_DNA"/>
</dbReference>
<dbReference type="Proteomes" id="UP000003688">
    <property type="component" value="Unassembled WGS sequence"/>
</dbReference>
<dbReference type="AlphaFoldDB" id="B9XSJ7"/>
<evidence type="ECO:0000313" key="10">
    <source>
        <dbReference type="EMBL" id="EEF57197.1"/>
    </source>
</evidence>
<dbReference type="PANTHER" id="PTHR30012">
    <property type="entry name" value="GENERAL SECRETION PATHWAY PROTEIN"/>
    <property type="match status" value="1"/>
</dbReference>
<feature type="transmembrane region" description="Helical" evidence="8">
    <location>
        <begin position="396"/>
        <end position="419"/>
    </location>
</feature>
<evidence type="ECO:0000256" key="2">
    <source>
        <dbReference type="ARBA" id="ARBA00005745"/>
    </source>
</evidence>
<comment type="caution">
    <text evidence="10">The sequence shown here is derived from an EMBL/GenBank/DDBJ whole genome shotgun (WGS) entry which is preliminary data.</text>
</comment>
<name>B9XSJ7_PEDPL</name>
<dbReference type="InterPro" id="IPR003004">
    <property type="entry name" value="GspF/PilC"/>
</dbReference>
<dbReference type="GO" id="GO:0005886">
    <property type="term" value="C:plasma membrane"/>
    <property type="evidence" value="ECO:0007669"/>
    <property type="project" value="UniProtKB-SubCell"/>
</dbReference>
<organism evidence="10 11">
    <name type="scientific">Pedosphaera parvula (strain Ellin514)</name>
    <dbReference type="NCBI Taxonomy" id="320771"/>
    <lineage>
        <taxon>Bacteria</taxon>
        <taxon>Pseudomonadati</taxon>
        <taxon>Verrucomicrobiota</taxon>
        <taxon>Pedosphaerae</taxon>
        <taxon>Pedosphaerales</taxon>
        <taxon>Pedosphaeraceae</taxon>
        <taxon>Pedosphaera</taxon>
    </lineage>
</organism>
<proteinExistence type="inferred from homology"/>
<dbReference type="PANTHER" id="PTHR30012:SF0">
    <property type="entry name" value="TYPE II SECRETION SYSTEM PROTEIN F-RELATED"/>
    <property type="match status" value="1"/>
</dbReference>
<dbReference type="OrthoDB" id="9805682at2"/>
<keyword evidence="4" id="KW-0997">Cell inner membrane</keyword>
<reference evidence="10 11" key="1">
    <citation type="journal article" date="2011" name="J. Bacteriol.">
        <title>Genome sequence of 'Pedosphaera parvula' Ellin514, an aerobic Verrucomicrobial isolate from pasture soil.</title>
        <authorList>
            <person name="Kant R."/>
            <person name="van Passel M.W."/>
            <person name="Sangwan P."/>
            <person name="Palva A."/>
            <person name="Lucas S."/>
            <person name="Copeland A."/>
            <person name="Lapidus A."/>
            <person name="Glavina Del Rio T."/>
            <person name="Dalin E."/>
            <person name="Tice H."/>
            <person name="Bruce D."/>
            <person name="Goodwin L."/>
            <person name="Pitluck S."/>
            <person name="Chertkov O."/>
            <person name="Larimer F.W."/>
            <person name="Land M.L."/>
            <person name="Hauser L."/>
            <person name="Brettin T.S."/>
            <person name="Detter J.C."/>
            <person name="Han S."/>
            <person name="de Vos W.M."/>
            <person name="Janssen P.H."/>
            <person name="Smidt H."/>
        </authorList>
    </citation>
    <scope>NUCLEOTIDE SEQUENCE [LARGE SCALE GENOMIC DNA]</scope>
    <source>
        <strain evidence="10 11">Ellin514</strain>
    </source>
</reference>
<feature type="domain" description="Type II secretion system protein GspF" evidence="9">
    <location>
        <begin position="90"/>
        <end position="213"/>
    </location>
</feature>
<accession>B9XSJ7</accession>
<comment type="subcellular location">
    <subcellularLocation>
        <location evidence="1">Cell inner membrane</location>
        <topology evidence="1">Multi-pass membrane protein</topology>
    </subcellularLocation>
</comment>
<protein>
    <submittedName>
        <fullName evidence="10">Type II secretion system protein</fullName>
    </submittedName>
</protein>
<evidence type="ECO:0000256" key="7">
    <source>
        <dbReference type="ARBA" id="ARBA00023136"/>
    </source>
</evidence>
<keyword evidence="6 8" id="KW-1133">Transmembrane helix</keyword>
<dbReference type="PRINTS" id="PR00812">
    <property type="entry name" value="BCTERIALGSPF"/>
</dbReference>
<evidence type="ECO:0000259" key="9">
    <source>
        <dbReference type="Pfam" id="PF00482"/>
    </source>
</evidence>
<dbReference type="STRING" id="320771.Cflav_PD0204"/>
<evidence type="ECO:0000256" key="8">
    <source>
        <dbReference type="SAM" id="Phobius"/>
    </source>
</evidence>
<feature type="transmembrane region" description="Helical" evidence="8">
    <location>
        <begin position="190"/>
        <end position="212"/>
    </location>
</feature>
<dbReference type="Pfam" id="PF00482">
    <property type="entry name" value="T2SSF"/>
    <property type="match status" value="2"/>
</dbReference>
<evidence type="ECO:0000256" key="6">
    <source>
        <dbReference type="ARBA" id="ARBA00022989"/>
    </source>
</evidence>